<keyword evidence="5" id="KW-1185">Reference proteome</keyword>
<feature type="transmembrane region" description="Helical" evidence="2">
    <location>
        <begin position="129"/>
        <end position="162"/>
    </location>
</feature>
<proteinExistence type="predicted"/>
<keyword evidence="2" id="KW-0812">Transmembrane</keyword>
<accession>A0ABW4FG55</accession>
<sequence>MTAVDARPAARPARFRARVGLRTVFFGLLVVVLAGYLQLALGMEWRTAAGRIGPGFFPRVIGVLGLVLALVAVVRSMRAEPEAVGDLPGEESGDLPGEESGDLPGEESGDLPGEESGEADLGRHPGTLAIVVAASAAFAATFVLLGAVIAGAAFLFGCLWLLNRPRPALNTALSLGIAVGLYLLFETLLDAGLPAGVLPLP</sequence>
<organism evidence="4 5">
    <name type="scientific">Pseudonocardia aurantiaca</name>
    <dbReference type="NCBI Taxonomy" id="75290"/>
    <lineage>
        <taxon>Bacteria</taxon>
        <taxon>Bacillati</taxon>
        <taxon>Actinomycetota</taxon>
        <taxon>Actinomycetes</taxon>
        <taxon>Pseudonocardiales</taxon>
        <taxon>Pseudonocardiaceae</taxon>
        <taxon>Pseudonocardia</taxon>
    </lineage>
</organism>
<feature type="compositionally biased region" description="Acidic residues" evidence="1">
    <location>
        <begin position="88"/>
        <end position="118"/>
    </location>
</feature>
<evidence type="ECO:0000259" key="3">
    <source>
        <dbReference type="Pfam" id="PF07331"/>
    </source>
</evidence>
<feature type="region of interest" description="Disordered" evidence="1">
    <location>
        <begin position="83"/>
        <end position="118"/>
    </location>
</feature>
<dbReference type="InterPro" id="IPR009936">
    <property type="entry name" value="DUF1468"/>
</dbReference>
<evidence type="ECO:0000256" key="1">
    <source>
        <dbReference type="SAM" id="MobiDB-lite"/>
    </source>
</evidence>
<reference evidence="5" key="1">
    <citation type="journal article" date="2019" name="Int. J. Syst. Evol. Microbiol.">
        <title>The Global Catalogue of Microorganisms (GCM) 10K type strain sequencing project: providing services to taxonomists for standard genome sequencing and annotation.</title>
        <authorList>
            <consortium name="The Broad Institute Genomics Platform"/>
            <consortium name="The Broad Institute Genome Sequencing Center for Infectious Disease"/>
            <person name="Wu L."/>
            <person name="Ma J."/>
        </authorList>
    </citation>
    <scope>NUCLEOTIDE SEQUENCE [LARGE SCALE GENOMIC DNA]</scope>
    <source>
        <strain evidence="5">JCM 12165</strain>
    </source>
</reference>
<evidence type="ECO:0000256" key="2">
    <source>
        <dbReference type="SAM" id="Phobius"/>
    </source>
</evidence>
<name>A0ABW4FG55_9PSEU</name>
<feature type="domain" description="DUF1468" evidence="3">
    <location>
        <begin position="25"/>
        <end position="194"/>
    </location>
</feature>
<evidence type="ECO:0000313" key="5">
    <source>
        <dbReference type="Proteomes" id="UP001597145"/>
    </source>
</evidence>
<dbReference type="Pfam" id="PF07331">
    <property type="entry name" value="TctB"/>
    <property type="match status" value="1"/>
</dbReference>
<evidence type="ECO:0000313" key="4">
    <source>
        <dbReference type="EMBL" id="MFD1529521.1"/>
    </source>
</evidence>
<feature type="transmembrane region" description="Helical" evidence="2">
    <location>
        <begin position="168"/>
        <end position="185"/>
    </location>
</feature>
<dbReference type="EMBL" id="JBHUCP010000005">
    <property type="protein sequence ID" value="MFD1529521.1"/>
    <property type="molecule type" value="Genomic_DNA"/>
</dbReference>
<keyword evidence="2" id="KW-1133">Transmembrane helix</keyword>
<comment type="caution">
    <text evidence="4">The sequence shown here is derived from an EMBL/GenBank/DDBJ whole genome shotgun (WGS) entry which is preliminary data.</text>
</comment>
<feature type="transmembrane region" description="Helical" evidence="2">
    <location>
        <begin position="21"/>
        <end position="41"/>
    </location>
</feature>
<gene>
    <name evidence="4" type="ORF">ACFSCY_08705</name>
</gene>
<feature type="transmembrane region" description="Helical" evidence="2">
    <location>
        <begin position="56"/>
        <end position="74"/>
    </location>
</feature>
<dbReference type="Proteomes" id="UP001597145">
    <property type="component" value="Unassembled WGS sequence"/>
</dbReference>
<dbReference type="RefSeq" id="WP_343984220.1">
    <property type="nucleotide sequence ID" value="NZ_BAAAJG010000020.1"/>
</dbReference>
<keyword evidence="2" id="KW-0472">Membrane</keyword>
<protein>
    <submittedName>
        <fullName evidence="4">Tripartite tricarboxylate transporter TctB family protein</fullName>
    </submittedName>
</protein>